<evidence type="ECO:0000313" key="3">
    <source>
        <dbReference type="Proteomes" id="UP000008311"/>
    </source>
</evidence>
<dbReference type="InParanoid" id="B9RCE3"/>
<evidence type="ECO:0000259" key="1">
    <source>
        <dbReference type="Pfam" id="PF03732"/>
    </source>
</evidence>
<evidence type="ECO:0000313" key="2">
    <source>
        <dbReference type="EMBL" id="EEF51214.1"/>
    </source>
</evidence>
<protein>
    <recommendedName>
        <fullName evidence="1">Retrotransposon gag domain-containing protein</fullName>
    </recommendedName>
</protein>
<gene>
    <name evidence="2" type="ORF">RCOM_1687250</name>
</gene>
<sequence>MAQMIEMLRTLSTSTTPKVHQSIPISVPPVPVAAEGRQRHINLGNANIETQTKTHHGSTINDSRGILPSPSIINRNINGQTRPQIGQSAAEFGQTNWNSSFGSMGGRIPKVELSHFEGNNPRLWIKKCEKYFQLYSIPNEQKIDIASLYLGDRADIWYQGWQAQTRSSDWGKFSEELCRRFGELTIEDVVEEFNKLKQKNSVRIPGKI</sequence>
<dbReference type="eggNOG" id="ENOG502SVYT">
    <property type="taxonomic scope" value="Eukaryota"/>
</dbReference>
<name>B9RCE3_RICCO</name>
<dbReference type="Pfam" id="PF03732">
    <property type="entry name" value="Retrotrans_gag"/>
    <property type="match status" value="1"/>
</dbReference>
<dbReference type="Proteomes" id="UP000008311">
    <property type="component" value="Unassembled WGS sequence"/>
</dbReference>
<proteinExistence type="predicted"/>
<reference evidence="3" key="1">
    <citation type="journal article" date="2010" name="Nat. Biotechnol.">
        <title>Draft genome sequence of the oilseed species Ricinus communis.</title>
        <authorList>
            <person name="Chan A.P."/>
            <person name="Crabtree J."/>
            <person name="Zhao Q."/>
            <person name="Lorenzi H."/>
            <person name="Orvis J."/>
            <person name="Puiu D."/>
            <person name="Melake-Berhan A."/>
            <person name="Jones K.M."/>
            <person name="Redman J."/>
            <person name="Chen G."/>
            <person name="Cahoon E.B."/>
            <person name="Gedil M."/>
            <person name="Stanke M."/>
            <person name="Haas B.J."/>
            <person name="Wortman J.R."/>
            <person name="Fraser-Liggett C.M."/>
            <person name="Ravel J."/>
            <person name="Rabinowicz P.D."/>
        </authorList>
    </citation>
    <scope>NUCLEOTIDE SEQUENCE [LARGE SCALE GENOMIC DNA]</scope>
    <source>
        <strain evidence="3">cv. Hale</strain>
    </source>
</reference>
<keyword evidence="3" id="KW-1185">Reference proteome</keyword>
<dbReference type="InterPro" id="IPR005162">
    <property type="entry name" value="Retrotrans_gag_dom"/>
</dbReference>
<dbReference type="EMBL" id="EQ973774">
    <property type="protein sequence ID" value="EEF51214.1"/>
    <property type="molecule type" value="Genomic_DNA"/>
</dbReference>
<dbReference type="AlphaFoldDB" id="B9RCE3"/>
<organism evidence="2 3">
    <name type="scientific">Ricinus communis</name>
    <name type="common">Castor bean</name>
    <dbReference type="NCBI Taxonomy" id="3988"/>
    <lineage>
        <taxon>Eukaryota</taxon>
        <taxon>Viridiplantae</taxon>
        <taxon>Streptophyta</taxon>
        <taxon>Embryophyta</taxon>
        <taxon>Tracheophyta</taxon>
        <taxon>Spermatophyta</taxon>
        <taxon>Magnoliopsida</taxon>
        <taxon>eudicotyledons</taxon>
        <taxon>Gunneridae</taxon>
        <taxon>Pentapetalae</taxon>
        <taxon>rosids</taxon>
        <taxon>fabids</taxon>
        <taxon>Malpighiales</taxon>
        <taxon>Euphorbiaceae</taxon>
        <taxon>Acalyphoideae</taxon>
        <taxon>Acalypheae</taxon>
        <taxon>Ricinus</taxon>
    </lineage>
</organism>
<feature type="domain" description="Retrotransposon gag" evidence="1">
    <location>
        <begin position="145"/>
        <end position="203"/>
    </location>
</feature>
<accession>B9RCE3</accession>